<keyword evidence="2" id="KW-0732">Signal</keyword>
<dbReference type="PROSITE" id="PS51257">
    <property type="entry name" value="PROKAR_LIPOPROTEIN"/>
    <property type="match status" value="1"/>
</dbReference>
<keyword evidence="1" id="KW-0812">Transmembrane</keyword>
<evidence type="ECO:0000313" key="4">
    <source>
        <dbReference type="Proteomes" id="UP000664277"/>
    </source>
</evidence>
<accession>A0A8J7PQX8</accession>
<comment type="caution">
    <text evidence="3">The sequence shown here is derived from an EMBL/GenBank/DDBJ whole genome shotgun (WGS) entry which is preliminary data.</text>
</comment>
<evidence type="ECO:0000256" key="1">
    <source>
        <dbReference type="SAM" id="Phobius"/>
    </source>
</evidence>
<keyword evidence="1" id="KW-0472">Membrane</keyword>
<feature type="transmembrane region" description="Helical" evidence="1">
    <location>
        <begin position="110"/>
        <end position="132"/>
    </location>
</feature>
<proteinExistence type="predicted"/>
<keyword evidence="1" id="KW-1133">Transmembrane helix</keyword>
<protein>
    <recommendedName>
        <fullName evidence="5">Lipoprotein</fullName>
    </recommendedName>
</protein>
<name>A0A8J7PQX8_9BACT</name>
<sequence>MKFKKTILILLIVAATVLSCEWLSDETNRFPIFPYTVFKALLSIDKIDQVFETIQLPENRNLFGRYYVHVWLKGESHGYCMFVPSDFVRDNESALKKTKAFRFDSCGNPIFLGFVLKLFSEIVISSLLIWCLRSKILTLRKPESSSS</sequence>
<dbReference type="EMBL" id="JAFLCK010000049">
    <property type="protein sequence ID" value="MBN8662702.1"/>
    <property type="molecule type" value="Genomic_DNA"/>
</dbReference>
<reference evidence="3" key="1">
    <citation type="submission" date="2021-02" db="EMBL/GenBank/DDBJ databases">
        <title>Genome-Resolved Metagenomics of a Microbial Community Performing Photosynthetic Biological Nutrient Removal.</title>
        <authorList>
            <person name="Mcdaniel E.A."/>
        </authorList>
    </citation>
    <scope>NUCLEOTIDE SEQUENCE</scope>
    <source>
        <strain evidence="3">UWPOB_OBS1</strain>
    </source>
</reference>
<feature type="chain" id="PRO_5035259952" description="Lipoprotein" evidence="2">
    <location>
        <begin position="21"/>
        <end position="147"/>
    </location>
</feature>
<organism evidence="3 4">
    <name type="scientific">Candidatus Obscuribacter phosphatis</name>
    <dbReference type="NCBI Taxonomy" id="1906157"/>
    <lineage>
        <taxon>Bacteria</taxon>
        <taxon>Bacillati</taxon>
        <taxon>Candidatus Melainabacteria</taxon>
        <taxon>Candidatus Obscuribacterales</taxon>
        <taxon>Candidatus Obscuribacteraceae</taxon>
        <taxon>Candidatus Obscuribacter</taxon>
    </lineage>
</organism>
<evidence type="ECO:0000313" key="3">
    <source>
        <dbReference type="EMBL" id="MBN8662702.1"/>
    </source>
</evidence>
<evidence type="ECO:0000256" key="2">
    <source>
        <dbReference type="SAM" id="SignalP"/>
    </source>
</evidence>
<dbReference type="Proteomes" id="UP000664277">
    <property type="component" value="Unassembled WGS sequence"/>
</dbReference>
<evidence type="ECO:0008006" key="5">
    <source>
        <dbReference type="Google" id="ProtNLM"/>
    </source>
</evidence>
<dbReference type="AlphaFoldDB" id="A0A8J7PQX8"/>
<gene>
    <name evidence="3" type="ORF">J0M35_20205</name>
</gene>
<feature type="signal peptide" evidence="2">
    <location>
        <begin position="1"/>
        <end position="20"/>
    </location>
</feature>